<reference evidence="2 3" key="1">
    <citation type="submission" date="2016-10" db="EMBL/GenBank/DDBJ databases">
        <authorList>
            <person name="de Groot N.N."/>
        </authorList>
    </citation>
    <scope>NUCLEOTIDE SEQUENCE [LARGE SCALE GENOMIC DNA]</scope>
    <source>
        <strain evidence="2 3">DSM 1801</strain>
    </source>
</reference>
<accession>A0A1I0B8U7</accession>
<dbReference type="InterPro" id="IPR049939">
    <property type="entry name" value="NifE-like"/>
</dbReference>
<feature type="domain" description="Nitrogenase/oxidoreductase component 1" evidence="1">
    <location>
        <begin position="73"/>
        <end position="475"/>
    </location>
</feature>
<organism evidence="2 3">
    <name type="scientific">[Clostridium] polysaccharolyticum</name>
    <dbReference type="NCBI Taxonomy" id="29364"/>
    <lineage>
        <taxon>Bacteria</taxon>
        <taxon>Bacillati</taxon>
        <taxon>Bacillota</taxon>
        <taxon>Clostridia</taxon>
        <taxon>Lachnospirales</taxon>
        <taxon>Lachnospiraceae</taxon>
    </lineage>
</organism>
<dbReference type="Gene3D" id="3.40.50.1980">
    <property type="entry name" value="Nitrogenase molybdenum iron protein domain"/>
    <property type="match status" value="1"/>
</dbReference>
<dbReference type="PANTHER" id="PTHR42956">
    <property type="entry name" value="NITROGENASE IRON-MOLYBDENUM COFACTOR BIOSYNTHESIS PROTEIN NIFE"/>
    <property type="match status" value="1"/>
</dbReference>
<dbReference type="Gene3D" id="3.40.50.12380">
    <property type="entry name" value="Nitrogenase MoFe cofactor biosynthesis protein NifE, C-terminal"/>
    <property type="match status" value="1"/>
</dbReference>
<dbReference type="OrthoDB" id="9767044at2"/>
<dbReference type="SUPFAM" id="SSF53807">
    <property type="entry name" value="Helical backbone' metal receptor"/>
    <property type="match status" value="1"/>
</dbReference>
<dbReference type="STRING" id="29364.SAMN04487772_1072"/>
<dbReference type="EMBL" id="FOHN01000007">
    <property type="protein sequence ID" value="SET02571.1"/>
    <property type="molecule type" value="Genomic_DNA"/>
</dbReference>
<evidence type="ECO:0000313" key="2">
    <source>
        <dbReference type="EMBL" id="SET02571.1"/>
    </source>
</evidence>
<evidence type="ECO:0000313" key="3">
    <source>
        <dbReference type="Proteomes" id="UP000199800"/>
    </source>
</evidence>
<gene>
    <name evidence="2" type="ORF">SAMN04487772_1072</name>
</gene>
<dbReference type="InterPro" id="IPR000510">
    <property type="entry name" value="Nase/OxRdtase_comp1"/>
</dbReference>
<dbReference type="Proteomes" id="UP000199800">
    <property type="component" value="Unassembled WGS sequence"/>
</dbReference>
<dbReference type="PANTHER" id="PTHR42956:SF1">
    <property type="entry name" value="NITROGENASE IRON-MOLYBDENUM COFACTOR BIOSYNTHESIS PROTEIN NIFE"/>
    <property type="match status" value="1"/>
</dbReference>
<dbReference type="Pfam" id="PF00148">
    <property type="entry name" value="Oxidored_nitro"/>
    <property type="match status" value="1"/>
</dbReference>
<proteinExistence type="predicted"/>
<dbReference type="RefSeq" id="WP_092477358.1">
    <property type="nucleotide sequence ID" value="NZ_FOHN01000007.1"/>
</dbReference>
<sequence length="531" mass="59642">MSINLGMSSVENREMRLGTIIGWDGKASSLVEESNYVERSQTKQGKKTDGSCGTKSYCKLCELNSPLNQQTMCANAIVECQIGNITDCILIQHAPIGCSADNPWFNLAFNMGLERRNKPAQNLKIYSTNLLESDMVFGASNKLRQTCKDAFEREHPRAIFISMACATAIIGEDIDDIAEQMEGELGIPVIPLHCEGFRSKHWSTGFDISQHGVLRQIVKKKPQKQKDLINIIALWGTDYFTPLLKPMGLRVNYMIDMASYDELAQASEAVATATFCNTLGSYMATGLEEHFGVPQVDAPQPYGFRGTDEWLRAIARIVGKEEETEQYIQAEHARILPKVQELREKMKGIRGFVMTGSAYAHGLITVLKELGIEVEGSIIFHHDPVYDGAGENQNTLKELVDHYGDVKYYTVSKTEAYQLTNLFNRIQKPDFVIIRHQGLAPEAAKLGIPALAMGDEHIPVGYDGMVRTGEILLNIIARKKFNKVLQKHVSVPYSDWWVRQEDPFLLAHDKEILDKIVPVKTESFLEEEDEY</sequence>
<protein>
    <submittedName>
        <fullName evidence="2">Nitrogenase molybdenum-iron protein alpha chain</fullName>
    </submittedName>
</protein>
<evidence type="ECO:0000259" key="1">
    <source>
        <dbReference type="Pfam" id="PF00148"/>
    </source>
</evidence>
<keyword evidence="3" id="KW-1185">Reference proteome</keyword>
<name>A0A1I0B8U7_9FIRM</name>
<dbReference type="AlphaFoldDB" id="A0A1I0B8U7"/>
<dbReference type="GO" id="GO:0016491">
    <property type="term" value="F:oxidoreductase activity"/>
    <property type="evidence" value="ECO:0007669"/>
    <property type="project" value="InterPro"/>
</dbReference>